<reference evidence="5 6" key="1">
    <citation type="submission" date="2017-07" db="EMBL/GenBank/DDBJ databases">
        <title>Leptospira spp. isolated from tropical soils.</title>
        <authorList>
            <person name="Thibeaux R."/>
            <person name="Iraola G."/>
            <person name="Ferres I."/>
            <person name="Bierque E."/>
            <person name="Girault D."/>
            <person name="Soupe-Gilbert M.-E."/>
            <person name="Picardeau M."/>
            <person name="Goarant C."/>
        </authorList>
    </citation>
    <scope>NUCLEOTIDE SEQUENCE [LARGE SCALE GENOMIC DNA]</scope>
    <source>
        <strain evidence="4 6">FH1-B-B1</strain>
        <strain evidence="3 5">FH1-B-C1</strain>
    </source>
</reference>
<proteinExistence type="predicted"/>
<keyword evidence="2" id="KW-1133">Transmembrane helix</keyword>
<sequence length="403" mass="45859">MRPSKSDQKNLRVETKTIREINQVKNILAVKYQFYQRRFLIFALLVLGAVFSLSSQENPKKNTDVPIGLVVYCSVPTQTQPEKAEKNWERIVTLWYKSYKQKNMQEGGGALLIASAPELPANSPEIERLKNTLGFDIVFTGISPKKNPDPKADSKSKVKPSSKKKKTKKSKKQTSKEKAKKPLQNDATVSEPKVETPENTTSEPKKTDDAVDSSDKQLDSKTKKSKKTKPTSKGKKSKRTKMKPKQKQQVLIPSALTSIVEGGLRFIFYSPNSISKDSNIIIAENWLEEFKNSLFKLYKPSEFHFLLLHDPSSKVSENPNPVADGIRTVHSNLLENTPSVVLLNQPRDLRFFEGEYSFGCGLNRNKFEISVLELFFRNGKMIRIREESYNLNNIDSNRSWILE</sequence>
<dbReference type="AlphaFoldDB" id="A0A2M9ZIN8"/>
<dbReference type="NCBIfam" id="NF047584">
    <property type="entry name" value="LIC11612_FN_binding"/>
    <property type="match status" value="1"/>
</dbReference>
<feature type="compositionally biased region" description="Basic residues" evidence="1">
    <location>
        <begin position="157"/>
        <end position="181"/>
    </location>
</feature>
<accession>A0A2M9ZIN8</accession>
<feature type="region of interest" description="Disordered" evidence="1">
    <location>
        <begin position="141"/>
        <end position="249"/>
    </location>
</feature>
<evidence type="ECO:0000256" key="2">
    <source>
        <dbReference type="SAM" id="Phobius"/>
    </source>
</evidence>
<dbReference type="Proteomes" id="UP000231990">
    <property type="component" value="Unassembled WGS sequence"/>
</dbReference>
<feature type="compositionally biased region" description="Basic and acidic residues" evidence="1">
    <location>
        <begin position="146"/>
        <end position="156"/>
    </location>
</feature>
<evidence type="ECO:0000313" key="4">
    <source>
        <dbReference type="EMBL" id="PJZ71882.1"/>
    </source>
</evidence>
<gene>
    <name evidence="3" type="ORF">CH360_15785</name>
    <name evidence="4" type="ORF">CH373_17325</name>
</gene>
<keyword evidence="2" id="KW-0812">Transmembrane</keyword>
<keyword evidence="2" id="KW-0472">Membrane</keyword>
<feature type="transmembrane region" description="Helical" evidence="2">
    <location>
        <begin position="39"/>
        <end position="55"/>
    </location>
</feature>
<dbReference type="EMBL" id="NPDZ01000017">
    <property type="protein sequence ID" value="PJZ71882.1"/>
    <property type="molecule type" value="Genomic_DNA"/>
</dbReference>
<name>A0A2M9ZIN8_9LEPT</name>
<evidence type="ECO:0000313" key="6">
    <source>
        <dbReference type="Proteomes" id="UP000231990"/>
    </source>
</evidence>
<protein>
    <submittedName>
        <fullName evidence="4">Uncharacterized protein</fullName>
    </submittedName>
</protein>
<dbReference type="Proteomes" id="UP000231962">
    <property type="component" value="Unassembled WGS sequence"/>
</dbReference>
<keyword evidence="5" id="KW-1185">Reference proteome</keyword>
<comment type="caution">
    <text evidence="4">The sequence shown here is derived from an EMBL/GenBank/DDBJ whole genome shotgun (WGS) entry which is preliminary data.</text>
</comment>
<evidence type="ECO:0000313" key="5">
    <source>
        <dbReference type="Proteomes" id="UP000231962"/>
    </source>
</evidence>
<dbReference type="EMBL" id="NPDY01000020">
    <property type="protein sequence ID" value="PJZ68552.1"/>
    <property type="molecule type" value="Genomic_DNA"/>
</dbReference>
<feature type="compositionally biased region" description="Basic and acidic residues" evidence="1">
    <location>
        <begin position="203"/>
        <end position="222"/>
    </location>
</feature>
<evidence type="ECO:0000313" key="3">
    <source>
        <dbReference type="EMBL" id="PJZ68552.1"/>
    </source>
</evidence>
<evidence type="ECO:0000256" key="1">
    <source>
        <dbReference type="SAM" id="MobiDB-lite"/>
    </source>
</evidence>
<organism evidence="4 6">
    <name type="scientific">Leptospira perolatii</name>
    <dbReference type="NCBI Taxonomy" id="2023191"/>
    <lineage>
        <taxon>Bacteria</taxon>
        <taxon>Pseudomonadati</taxon>
        <taxon>Spirochaetota</taxon>
        <taxon>Spirochaetia</taxon>
        <taxon>Leptospirales</taxon>
        <taxon>Leptospiraceae</taxon>
        <taxon>Leptospira</taxon>
    </lineage>
</organism>
<feature type="compositionally biased region" description="Basic residues" evidence="1">
    <location>
        <begin position="223"/>
        <end position="246"/>
    </location>
</feature>